<proteinExistence type="predicted"/>
<feature type="region of interest" description="Disordered" evidence="1">
    <location>
        <begin position="53"/>
        <end position="78"/>
    </location>
</feature>
<comment type="caution">
    <text evidence="2">The sequence shown here is derived from an EMBL/GenBank/DDBJ whole genome shotgun (WGS) entry which is preliminary data.</text>
</comment>
<keyword evidence="3" id="KW-1185">Reference proteome</keyword>
<evidence type="ECO:0000313" key="2">
    <source>
        <dbReference type="EMBL" id="PXF49520.1"/>
    </source>
</evidence>
<dbReference type="EMBL" id="NBIV01000004">
    <property type="protein sequence ID" value="PXF49520.1"/>
    <property type="molecule type" value="Genomic_DNA"/>
</dbReference>
<gene>
    <name evidence="2" type="ORF">BWQ96_00590</name>
</gene>
<evidence type="ECO:0000313" key="3">
    <source>
        <dbReference type="Proteomes" id="UP000247409"/>
    </source>
</evidence>
<sequence length="161" mass="18304">MSTADAQQQLREKLKVALQDARKLYDDGLLDENEFKDLKAHELEKYKEQLAAITAPSKPLNSHQTPPPPSATTPTRTPLNVRFRKQALASPASAPSYLSPPSHIRPRFAREDVLYVDSSTFQRLTTPPIFRRRPKKRRIVVPSEELRKLQQPLQPDGKDSV</sequence>
<accession>A0A2V3J9A3</accession>
<feature type="region of interest" description="Disordered" evidence="1">
    <location>
        <begin position="141"/>
        <end position="161"/>
    </location>
</feature>
<organism evidence="2 3">
    <name type="scientific">Gracilariopsis chorda</name>
    <dbReference type="NCBI Taxonomy" id="448386"/>
    <lineage>
        <taxon>Eukaryota</taxon>
        <taxon>Rhodophyta</taxon>
        <taxon>Florideophyceae</taxon>
        <taxon>Rhodymeniophycidae</taxon>
        <taxon>Gracilariales</taxon>
        <taxon>Gracilariaceae</taxon>
        <taxon>Gracilariopsis</taxon>
    </lineage>
</organism>
<evidence type="ECO:0000256" key="1">
    <source>
        <dbReference type="SAM" id="MobiDB-lite"/>
    </source>
</evidence>
<dbReference type="Proteomes" id="UP000247409">
    <property type="component" value="Unassembled WGS sequence"/>
</dbReference>
<reference evidence="2 3" key="1">
    <citation type="journal article" date="2018" name="Mol. Biol. Evol.">
        <title>Analysis of the draft genome of the red seaweed Gracilariopsis chorda provides insights into genome size evolution in Rhodophyta.</title>
        <authorList>
            <person name="Lee J."/>
            <person name="Yang E.C."/>
            <person name="Graf L."/>
            <person name="Yang J.H."/>
            <person name="Qiu H."/>
            <person name="Zel Zion U."/>
            <person name="Chan C.X."/>
            <person name="Stephens T.G."/>
            <person name="Weber A.P.M."/>
            <person name="Boo G.H."/>
            <person name="Boo S.M."/>
            <person name="Kim K.M."/>
            <person name="Shin Y."/>
            <person name="Jung M."/>
            <person name="Lee S.J."/>
            <person name="Yim H.S."/>
            <person name="Lee J.H."/>
            <person name="Bhattacharya D."/>
            <person name="Yoon H.S."/>
        </authorList>
    </citation>
    <scope>NUCLEOTIDE SEQUENCE [LARGE SCALE GENOMIC DNA]</scope>
    <source>
        <strain evidence="2 3">SKKU-2015</strain>
        <tissue evidence="2">Whole body</tissue>
    </source>
</reference>
<name>A0A2V3J9A3_9FLOR</name>
<dbReference type="AlphaFoldDB" id="A0A2V3J9A3"/>
<protein>
    <submittedName>
        <fullName evidence="2">Uncharacterized protein</fullName>
    </submittedName>
</protein>